<dbReference type="HAMAP" id="MF_00291_B">
    <property type="entry name" value="Ribosomal_uS2_B"/>
    <property type="match status" value="1"/>
</dbReference>
<dbReference type="CDD" id="cd01425">
    <property type="entry name" value="RPS2"/>
    <property type="match status" value="1"/>
</dbReference>
<reference evidence="6 7" key="1">
    <citation type="journal article" date="2016" name="Nat. Commun.">
        <title>Thousands of microbial genomes shed light on interconnected biogeochemical processes in an aquifer system.</title>
        <authorList>
            <person name="Anantharaman K."/>
            <person name="Brown C.T."/>
            <person name="Hug L.A."/>
            <person name="Sharon I."/>
            <person name="Castelle C.J."/>
            <person name="Probst A.J."/>
            <person name="Thomas B.C."/>
            <person name="Singh A."/>
            <person name="Wilkins M.J."/>
            <person name="Karaoz U."/>
            <person name="Brodie E.L."/>
            <person name="Williams K.H."/>
            <person name="Hubbard S.S."/>
            <person name="Banfield J.F."/>
        </authorList>
    </citation>
    <scope>NUCLEOTIDE SEQUENCE [LARGE SCALE GENOMIC DNA]</scope>
</reference>
<dbReference type="NCBIfam" id="TIGR01011">
    <property type="entry name" value="rpsB_bact"/>
    <property type="match status" value="1"/>
</dbReference>
<evidence type="ECO:0000313" key="7">
    <source>
        <dbReference type="Proteomes" id="UP000176287"/>
    </source>
</evidence>
<evidence type="ECO:0000256" key="4">
    <source>
        <dbReference type="ARBA" id="ARBA00035256"/>
    </source>
</evidence>
<protein>
    <recommendedName>
        <fullName evidence="4 5">Small ribosomal subunit protein uS2</fullName>
    </recommendedName>
</protein>
<dbReference type="Gene3D" id="3.40.50.10490">
    <property type="entry name" value="Glucose-6-phosphate isomerase like protein, domain 1"/>
    <property type="match status" value="1"/>
</dbReference>
<keyword evidence="3 5" id="KW-0687">Ribonucleoprotein</keyword>
<evidence type="ECO:0000256" key="1">
    <source>
        <dbReference type="ARBA" id="ARBA00006242"/>
    </source>
</evidence>
<evidence type="ECO:0000256" key="5">
    <source>
        <dbReference type="HAMAP-Rule" id="MF_00291"/>
    </source>
</evidence>
<dbReference type="SUPFAM" id="SSF52313">
    <property type="entry name" value="Ribosomal protein S2"/>
    <property type="match status" value="1"/>
</dbReference>
<dbReference type="PANTHER" id="PTHR12534">
    <property type="entry name" value="30S RIBOSOMAL PROTEIN S2 PROKARYOTIC AND ORGANELLAR"/>
    <property type="match status" value="1"/>
</dbReference>
<dbReference type="AlphaFoldDB" id="A0A1G2CHM4"/>
<dbReference type="InterPro" id="IPR005706">
    <property type="entry name" value="Ribosomal_uS2_bac/mit/plastid"/>
</dbReference>
<dbReference type="Pfam" id="PF00318">
    <property type="entry name" value="Ribosomal_S2"/>
    <property type="match status" value="1"/>
</dbReference>
<evidence type="ECO:0000313" key="6">
    <source>
        <dbReference type="EMBL" id="OGZ00899.1"/>
    </source>
</evidence>
<accession>A0A1G2CHM4</accession>
<dbReference type="Proteomes" id="UP000176287">
    <property type="component" value="Unassembled WGS sequence"/>
</dbReference>
<dbReference type="GO" id="GO:0003735">
    <property type="term" value="F:structural constituent of ribosome"/>
    <property type="evidence" value="ECO:0007669"/>
    <property type="project" value="InterPro"/>
</dbReference>
<dbReference type="GO" id="GO:0006412">
    <property type="term" value="P:translation"/>
    <property type="evidence" value="ECO:0007669"/>
    <property type="project" value="UniProtKB-UniRule"/>
</dbReference>
<name>A0A1G2CHM4_9BACT</name>
<dbReference type="InterPro" id="IPR001865">
    <property type="entry name" value="Ribosomal_uS2"/>
</dbReference>
<dbReference type="EMBL" id="MHKZ01000011">
    <property type="protein sequence ID" value="OGZ00899.1"/>
    <property type="molecule type" value="Genomic_DNA"/>
</dbReference>
<dbReference type="GO" id="GO:0015935">
    <property type="term" value="C:small ribosomal subunit"/>
    <property type="evidence" value="ECO:0007669"/>
    <property type="project" value="InterPro"/>
</dbReference>
<dbReference type="PRINTS" id="PR00395">
    <property type="entry name" value="RIBOSOMALS2"/>
</dbReference>
<organism evidence="6 7">
    <name type="scientific">Candidatus Liptonbacteria bacterium RIFCSPLOWO2_01_FULL_45_15</name>
    <dbReference type="NCBI Taxonomy" id="1798649"/>
    <lineage>
        <taxon>Bacteria</taxon>
        <taxon>Candidatus Liptoniibacteriota</taxon>
    </lineage>
</organism>
<sequence>MEETKQDNLTDLYPNGAFKELTDAGVFLGRKKTKTHPRMRPYILTTRNEIEIINLQKTTDDAEKAVAFIKEKVRNNGVVVVVGTQPQAADAVAAFAKEIDIPYVNVRWLGGLITNFKVLSKRIEYYKKLKSELKSGALEKYTKKERLGFEKELLRLDELLGGLENYNAVPEVLLVIDPNPHMTAVREAKRLGIPVVAYVNTDIDPEVVDYPVVGNTKARKSISWFLGKMTEAVNEGKIAAAAKAKETVEAVAAQAEVSK</sequence>
<gene>
    <name evidence="5" type="primary">rpsB</name>
    <name evidence="6" type="ORF">A3B13_03860</name>
</gene>
<evidence type="ECO:0000256" key="3">
    <source>
        <dbReference type="ARBA" id="ARBA00023274"/>
    </source>
</evidence>
<keyword evidence="2 5" id="KW-0689">Ribosomal protein</keyword>
<evidence type="ECO:0000256" key="2">
    <source>
        <dbReference type="ARBA" id="ARBA00022980"/>
    </source>
</evidence>
<dbReference type="Gene3D" id="1.10.287.610">
    <property type="entry name" value="Helix hairpin bin"/>
    <property type="match status" value="1"/>
</dbReference>
<comment type="similarity">
    <text evidence="1 5">Belongs to the universal ribosomal protein uS2 family.</text>
</comment>
<proteinExistence type="inferred from homology"/>
<dbReference type="InterPro" id="IPR023591">
    <property type="entry name" value="Ribosomal_uS2_flav_dom_sf"/>
</dbReference>
<dbReference type="PANTHER" id="PTHR12534:SF0">
    <property type="entry name" value="SMALL RIBOSOMAL SUBUNIT PROTEIN US2M"/>
    <property type="match status" value="1"/>
</dbReference>
<dbReference type="STRING" id="1798649.A3B13_03860"/>
<comment type="caution">
    <text evidence="6">The sequence shown here is derived from an EMBL/GenBank/DDBJ whole genome shotgun (WGS) entry which is preliminary data.</text>
</comment>